<dbReference type="SUPFAM" id="SSF54427">
    <property type="entry name" value="NTF2-like"/>
    <property type="match status" value="1"/>
</dbReference>
<dbReference type="GO" id="GO:0051213">
    <property type="term" value="F:dioxygenase activity"/>
    <property type="evidence" value="ECO:0007669"/>
    <property type="project" value="UniProtKB-KW"/>
</dbReference>
<dbReference type="Pfam" id="PF00866">
    <property type="entry name" value="Ring_hydroxyl_B"/>
    <property type="match status" value="1"/>
</dbReference>
<reference evidence="3 4" key="1">
    <citation type="submission" date="2018-05" db="EMBL/GenBank/DDBJ databases">
        <title>Flavobacterium sp. MEBiC07310.</title>
        <authorList>
            <person name="Baek K."/>
        </authorList>
    </citation>
    <scope>NUCLEOTIDE SEQUENCE [LARGE SCALE GENOMIC DNA]</scope>
    <source>
        <strain evidence="3 4">MEBiC07310</strain>
    </source>
</reference>
<dbReference type="OrthoDB" id="7062869at2"/>
<accession>A0A2U8QTW8</accession>
<dbReference type="EMBL" id="CP029463">
    <property type="protein sequence ID" value="AWM13630.1"/>
    <property type="molecule type" value="Genomic_DNA"/>
</dbReference>
<comment type="similarity">
    <text evidence="1">Belongs to the bacterial ring-hydroxylating dioxygenase beta subunit family.</text>
</comment>
<evidence type="ECO:0000313" key="3">
    <source>
        <dbReference type="EMBL" id="AWM13630.1"/>
    </source>
</evidence>
<dbReference type="Proteomes" id="UP000245429">
    <property type="component" value="Chromosome"/>
</dbReference>
<keyword evidence="2" id="KW-0560">Oxidoreductase</keyword>
<dbReference type="RefSeq" id="WP_109568998.1">
    <property type="nucleotide sequence ID" value="NZ_CP029463.1"/>
</dbReference>
<evidence type="ECO:0000313" key="4">
    <source>
        <dbReference type="Proteomes" id="UP000245429"/>
    </source>
</evidence>
<protein>
    <submittedName>
        <fullName evidence="3">Benzoate 1,2-dioxygenase small subunit</fullName>
    </submittedName>
</protein>
<dbReference type="CDD" id="cd00667">
    <property type="entry name" value="ring_hydroxylating_dioxygenases_beta"/>
    <property type="match status" value="1"/>
</dbReference>
<dbReference type="AlphaFoldDB" id="A0A2U8QTW8"/>
<dbReference type="GO" id="GO:0019380">
    <property type="term" value="P:3-phenylpropionate catabolic process"/>
    <property type="evidence" value="ECO:0007669"/>
    <property type="project" value="TreeGrafter"/>
</dbReference>
<dbReference type="InterPro" id="IPR032710">
    <property type="entry name" value="NTF2-like_dom_sf"/>
</dbReference>
<evidence type="ECO:0000256" key="1">
    <source>
        <dbReference type="ARBA" id="ARBA00009570"/>
    </source>
</evidence>
<gene>
    <name evidence="3" type="primary">benB</name>
    <name evidence="3" type="ORF">DI487_06985</name>
</gene>
<dbReference type="NCBIfam" id="TIGR03232">
    <property type="entry name" value="benzo_1_2_benB"/>
    <property type="match status" value="1"/>
</dbReference>
<keyword evidence="4" id="KW-1185">Reference proteome</keyword>
<dbReference type="KEGG" id="fse:DI487_06985"/>
<dbReference type="PANTHER" id="PTHR41534">
    <property type="entry name" value="BLR3401 PROTEIN"/>
    <property type="match status" value="1"/>
</dbReference>
<dbReference type="InterPro" id="IPR000391">
    <property type="entry name" value="Rng_hydr_dOase-bsu"/>
</dbReference>
<dbReference type="PANTHER" id="PTHR41534:SF1">
    <property type="entry name" value="BLR3401 PROTEIN"/>
    <property type="match status" value="1"/>
</dbReference>
<dbReference type="Gene3D" id="3.10.450.50">
    <property type="match status" value="1"/>
</dbReference>
<dbReference type="InterPro" id="IPR017641">
    <property type="entry name" value="Benzo_1-2-diOase_ssu"/>
</dbReference>
<keyword evidence="3" id="KW-0223">Dioxygenase</keyword>
<evidence type="ECO:0000256" key="2">
    <source>
        <dbReference type="ARBA" id="ARBA00023002"/>
    </source>
</evidence>
<organism evidence="3 4">
    <name type="scientific">Flavobacterium sediminis</name>
    <dbReference type="NCBI Taxonomy" id="2201181"/>
    <lineage>
        <taxon>Bacteria</taxon>
        <taxon>Pseudomonadati</taxon>
        <taxon>Bacteroidota</taxon>
        <taxon>Flavobacteriia</taxon>
        <taxon>Flavobacteriales</taxon>
        <taxon>Flavobacteriaceae</taxon>
        <taxon>Flavobacterium</taxon>
    </lineage>
</organism>
<sequence>MTNFEKITAFLYKEARFLDDREWENWLECYHEDAVYWMPAWTDEDETTTDFQSEISLIYYPNRGGLEDRVFRIKTERSSASMPEPRTSHNITNVEIVEENDGEVKVRFNWHTYSFRYKTTDVYFGTSNYTLQKTEDSFLITNKKVVVKNDYIRQVLDVYHI</sequence>
<proteinExistence type="inferred from homology"/>
<name>A0A2U8QTW8_9FLAO</name>